<dbReference type="KEGG" id="btp:D805_0903"/>
<dbReference type="HOGENOM" id="CLU_2056800_0_0_11"/>
<proteinExistence type="predicted"/>
<dbReference type="Proteomes" id="UP000011835">
    <property type="component" value="Chromosome"/>
</dbReference>
<accession>M4RCH1</accession>
<dbReference type="EMBL" id="CP004346">
    <property type="protein sequence ID" value="AGH41170.1"/>
    <property type="molecule type" value="Genomic_DNA"/>
</dbReference>
<evidence type="ECO:0000313" key="2">
    <source>
        <dbReference type="Proteomes" id="UP000011835"/>
    </source>
</evidence>
<dbReference type="AlphaFoldDB" id="M4RCH1"/>
<organism evidence="1 2">
    <name type="scientific">Bifidobacterium thermophilum RBL67</name>
    <dbReference type="NCBI Taxonomy" id="1254439"/>
    <lineage>
        <taxon>Bacteria</taxon>
        <taxon>Bacillati</taxon>
        <taxon>Actinomycetota</taxon>
        <taxon>Actinomycetes</taxon>
        <taxon>Bifidobacteriales</taxon>
        <taxon>Bifidobacteriaceae</taxon>
        <taxon>Bifidobacterium</taxon>
    </lineage>
</organism>
<name>M4RCH1_9BIFI</name>
<reference evidence="1 2" key="1">
    <citation type="journal article" date="2013" name="Genome Announc.">
        <title>Complete Genome Sequence of the Probiotic Bifidobacterium thermophilum Strain RBL67.</title>
        <authorList>
            <person name="Jans C."/>
            <person name="Lacroix C."/>
            <person name="Follador R."/>
            <person name="Stevens M.J."/>
        </authorList>
    </citation>
    <scope>NUCLEOTIDE SEQUENCE [LARGE SCALE GENOMIC DNA]</scope>
    <source>
        <strain evidence="1 2">RBL67</strain>
    </source>
</reference>
<sequence length="119" mass="13316">MRTWKIFGFCKGGAHWVSLYLLCKERGHRIPEQMSLPMARSVSPRSPFLTDRSLPILMADIFCRSMGLQADAFDTRRYSATCGTSMRPSGRSYVSDVEEAADPRISAPDILAAFGIIIR</sequence>
<keyword evidence="2" id="KW-1185">Reference proteome</keyword>
<protein>
    <submittedName>
        <fullName evidence="1">Uncharacterized protein</fullName>
    </submittedName>
</protein>
<evidence type="ECO:0000313" key="1">
    <source>
        <dbReference type="EMBL" id="AGH41170.1"/>
    </source>
</evidence>
<gene>
    <name evidence="1" type="ORF">D805_0903</name>
</gene>
<dbReference type="PATRIC" id="fig|1254439.12.peg.897"/>